<name>A0ACB9A698_9ASTR</name>
<dbReference type="Proteomes" id="UP001056120">
    <property type="component" value="Linkage Group LG25"/>
</dbReference>
<accession>A0ACB9A698</accession>
<protein>
    <submittedName>
        <fullName evidence="1">Uncharacterized protein</fullName>
    </submittedName>
</protein>
<evidence type="ECO:0000313" key="1">
    <source>
        <dbReference type="EMBL" id="KAI3705271.1"/>
    </source>
</evidence>
<dbReference type="EMBL" id="CM042042">
    <property type="protein sequence ID" value="KAI3705271.1"/>
    <property type="molecule type" value="Genomic_DNA"/>
</dbReference>
<comment type="caution">
    <text evidence="1">The sequence shown here is derived from an EMBL/GenBank/DDBJ whole genome shotgun (WGS) entry which is preliminary data.</text>
</comment>
<reference evidence="2" key="1">
    <citation type="journal article" date="2022" name="Mol. Ecol. Resour.">
        <title>The genomes of chicory, endive, great burdock and yacon provide insights into Asteraceae palaeo-polyploidization history and plant inulin production.</title>
        <authorList>
            <person name="Fan W."/>
            <person name="Wang S."/>
            <person name="Wang H."/>
            <person name="Wang A."/>
            <person name="Jiang F."/>
            <person name="Liu H."/>
            <person name="Zhao H."/>
            <person name="Xu D."/>
            <person name="Zhang Y."/>
        </authorList>
    </citation>
    <scope>NUCLEOTIDE SEQUENCE [LARGE SCALE GENOMIC DNA]</scope>
    <source>
        <strain evidence="2">cv. Yunnan</strain>
    </source>
</reference>
<proteinExistence type="predicted"/>
<reference evidence="1 2" key="2">
    <citation type="journal article" date="2022" name="Mol. Ecol. Resour.">
        <title>The genomes of chicory, endive, great burdock and yacon provide insights into Asteraceae paleo-polyploidization history and plant inulin production.</title>
        <authorList>
            <person name="Fan W."/>
            <person name="Wang S."/>
            <person name="Wang H."/>
            <person name="Wang A."/>
            <person name="Jiang F."/>
            <person name="Liu H."/>
            <person name="Zhao H."/>
            <person name="Xu D."/>
            <person name="Zhang Y."/>
        </authorList>
    </citation>
    <scope>NUCLEOTIDE SEQUENCE [LARGE SCALE GENOMIC DNA]</scope>
    <source>
        <strain evidence="2">cv. Yunnan</strain>
        <tissue evidence="1">Leaves</tissue>
    </source>
</reference>
<organism evidence="1 2">
    <name type="scientific">Smallanthus sonchifolius</name>
    <dbReference type="NCBI Taxonomy" id="185202"/>
    <lineage>
        <taxon>Eukaryota</taxon>
        <taxon>Viridiplantae</taxon>
        <taxon>Streptophyta</taxon>
        <taxon>Embryophyta</taxon>
        <taxon>Tracheophyta</taxon>
        <taxon>Spermatophyta</taxon>
        <taxon>Magnoliopsida</taxon>
        <taxon>eudicotyledons</taxon>
        <taxon>Gunneridae</taxon>
        <taxon>Pentapetalae</taxon>
        <taxon>asterids</taxon>
        <taxon>campanulids</taxon>
        <taxon>Asterales</taxon>
        <taxon>Asteraceae</taxon>
        <taxon>Asteroideae</taxon>
        <taxon>Heliantheae alliance</taxon>
        <taxon>Millerieae</taxon>
        <taxon>Smallanthus</taxon>
    </lineage>
</organism>
<sequence length="152" mass="17006">MDGNTRGLFRKEFKSGMLNEIIKLINCEKKVNYVGDECTPVWYMRYSAMEVRLCDSGYAEDVWGLRSSSNETNQSDDPNQLGPTDGVSASAKISFVDAGVRHDLLIKRSGLSIFTSLINIYSSHPQIPNPLFRPTQPSQVFPLRSTSSHICN</sequence>
<evidence type="ECO:0000313" key="2">
    <source>
        <dbReference type="Proteomes" id="UP001056120"/>
    </source>
</evidence>
<gene>
    <name evidence="1" type="ORF">L1987_75506</name>
</gene>
<keyword evidence="2" id="KW-1185">Reference proteome</keyword>